<feature type="domain" description="EamA" evidence="3">
    <location>
        <begin position="142"/>
        <end position="273"/>
    </location>
</feature>
<keyword evidence="2" id="KW-0812">Transmembrane</keyword>
<evidence type="ECO:0000313" key="5">
    <source>
        <dbReference type="Proteomes" id="UP000637628"/>
    </source>
</evidence>
<evidence type="ECO:0000313" key="4">
    <source>
        <dbReference type="EMBL" id="GIE00931.1"/>
    </source>
</evidence>
<sequence length="290" mass="29407">MRRPEVPAPLLVLAAIASVQFGSAVARTLFDDLGAAGTTLLRLALAAVIIAVVTRPAVHRWSGAAWRAAALLGVVMAGMNLIFYLALRTVPLGIAVTVEFLGPLLLALVQTRRLFDLLWAALAAGGVVLLGVTNGGAAPLGGLALALAAGLCWAGYIVFSAKLGGLVPGTGGLAVSLAVAALLVLPFGLDGASAVLQHPDLLIGGTAVALLSSVFSYGLEINALRRIPTRVFGILMSLEPAAAAIAGLLVLHQHLGVVEVLALVLVTAASAGVTLARRDHDRALTLAETG</sequence>
<name>A0ABQ3YTK1_9ACTN</name>
<feature type="transmembrane region" description="Helical" evidence="2">
    <location>
        <begin position="65"/>
        <end position="86"/>
    </location>
</feature>
<dbReference type="EMBL" id="BOML01000019">
    <property type="protein sequence ID" value="GIE00931.1"/>
    <property type="molecule type" value="Genomic_DNA"/>
</dbReference>
<keyword evidence="5" id="KW-1185">Reference proteome</keyword>
<evidence type="ECO:0000259" key="3">
    <source>
        <dbReference type="Pfam" id="PF00892"/>
    </source>
</evidence>
<feature type="transmembrane region" description="Helical" evidence="2">
    <location>
        <begin position="231"/>
        <end position="251"/>
    </location>
</feature>
<keyword evidence="2" id="KW-1133">Transmembrane helix</keyword>
<keyword evidence="2" id="KW-0472">Membrane</keyword>
<dbReference type="Proteomes" id="UP000637628">
    <property type="component" value="Unassembled WGS sequence"/>
</dbReference>
<comment type="similarity">
    <text evidence="1">Belongs to the EamA transporter family.</text>
</comment>
<evidence type="ECO:0000256" key="1">
    <source>
        <dbReference type="ARBA" id="ARBA00007362"/>
    </source>
</evidence>
<feature type="transmembrane region" description="Helical" evidence="2">
    <location>
        <begin position="201"/>
        <end position="219"/>
    </location>
</feature>
<feature type="transmembrane region" description="Helical" evidence="2">
    <location>
        <begin position="114"/>
        <end position="132"/>
    </location>
</feature>
<organism evidence="4 5">
    <name type="scientific">Paractinoplanes durhamensis</name>
    <dbReference type="NCBI Taxonomy" id="113563"/>
    <lineage>
        <taxon>Bacteria</taxon>
        <taxon>Bacillati</taxon>
        <taxon>Actinomycetota</taxon>
        <taxon>Actinomycetes</taxon>
        <taxon>Micromonosporales</taxon>
        <taxon>Micromonosporaceae</taxon>
        <taxon>Paractinoplanes</taxon>
    </lineage>
</organism>
<dbReference type="SUPFAM" id="SSF103481">
    <property type="entry name" value="Multidrug resistance efflux transporter EmrE"/>
    <property type="match status" value="2"/>
</dbReference>
<comment type="caution">
    <text evidence="4">The sequence shown here is derived from an EMBL/GenBank/DDBJ whole genome shotgun (WGS) entry which is preliminary data.</text>
</comment>
<dbReference type="InterPro" id="IPR037185">
    <property type="entry name" value="EmrE-like"/>
</dbReference>
<dbReference type="InterPro" id="IPR000620">
    <property type="entry name" value="EamA_dom"/>
</dbReference>
<feature type="transmembrane region" description="Helical" evidence="2">
    <location>
        <begin position="138"/>
        <end position="159"/>
    </location>
</feature>
<feature type="transmembrane region" description="Helical" evidence="2">
    <location>
        <begin position="36"/>
        <end position="53"/>
    </location>
</feature>
<dbReference type="Pfam" id="PF00892">
    <property type="entry name" value="EamA"/>
    <property type="match status" value="1"/>
</dbReference>
<gene>
    <name evidence="4" type="ORF">Adu01nite_22810</name>
</gene>
<feature type="transmembrane region" description="Helical" evidence="2">
    <location>
        <begin position="92"/>
        <end position="109"/>
    </location>
</feature>
<reference evidence="4 5" key="1">
    <citation type="submission" date="2021-01" db="EMBL/GenBank/DDBJ databases">
        <title>Whole genome shotgun sequence of Actinoplanes durhamensis NBRC 14914.</title>
        <authorList>
            <person name="Komaki H."/>
            <person name="Tamura T."/>
        </authorList>
    </citation>
    <scope>NUCLEOTIDE SEQUENCE [LARGE SCALE GENOMIC DNA]</scope>
    <source>
        <strain evidence="4 5">NBRC 14914</strain>
    </source>
</reference>
<accession>A0ABQ3YTK1</accession>
<feature type="transmembrane region" description="Helical" evidence="2">
    <location>
        <begin position="257"/>
        <end position="276"/>
    </location>
</feature>
<protein>
    <submittedName>
        <fullName evidence="4">Threonine transporter RhtB</fullName>
    </submittedName>
</protein>
<evidence type="ECO:0000256" key="2">
    <source>
        <dbReference type="SAM" id="Phobius"/>
    </source>
</evidence>
<feature type="transmembrane region" description="Helical" evidence="2">
    <location>
        <begin position="166"/>
        <end position="189"/>
    </location>
</feature>
<proteinExistence type="inferred from homology"/>
<dbReference type="RefSeq" id="WP_239132301.1">
    <property type="nucleotide sequence ID" value="NZ_BAAATX010000003.1"/>
</dbReference>